<dbReference type="PANTHER" id="PTHR40630">
    <property type="entry name" value="POSSIBLE DNA-BINDING PROTEIN"/>
    <property type="match status" value="1"/>
</dbReference>
<keyword evidence="2" id="KW-0238">DNA-binding</keyword>
<dbReference type="RefSeq" id="WP_138895020.1">
    <property type="nucleotide sequence ID" value="NZ_BMVO01000006.1"/>
</dbReference>
<dbReference type="GO" id="GO:0003677">
    <property type="term" value="F:DNA binding"/>
    <property type="evidence" value="ECO:0007669"/>
    <property type="project" value="UniProtKB-KW"/>
</dbReference>
<proteinExistence type="predicted"/>
<dbReference type="Pfam" id="PF11338">
    <property type="entry name" value="DUF3140"/>
    <property type="match status" value="1"/>
</dbReference>
<evidence type="ECO:0000313" key="2">
    <source>
        <dbReference type="EMBL" id="GHB02280.1"/>
    </source>
</evidence>
<accession>A0ABQ3DMU0</accession>
<dbReference type="Proteomes" id="UP000599437">
    <property type="component" value="Unassembled WGS sequence"/>
</dbReference>
<comment type="caution">
    <text evidence="2">The sequence shown here is derived from an EMBL/GenBank/DDBJ whole genome shotgun (WGS) entry which is preliminary data.</text>
</comment>
<organism evidence="2 3">
    <name type="scientific">Streptomyces chryseus</name>
    <dbReference type="NCBI Taxonomy" id="68186"/>
    <lineage>
        <taxon>Bacteria</taxon>
        <taxon>Bacillati</taxon>
        <taxon>Actinomycetota</taxon>
        <taxon>Actinomycetes</taxon>
        <taxon>Kitasatosporales</taxon>
        <taxon>Streptomycetaceae</taxon>
        <taxon>Streptomyces</taxon>
    </lineage>
</organism>
<sequence length="114" mass="13205">MTAKDATRQETVSEFRDTVNLTAVELERWLDTDESRGVGQKKDGDDESVGHESGRRIVELLRTKESELDDDDIAHMRKVVGYVRRHLAQRPDGDVTRSPWRYSLKNWGHDPQKK</sequence>
<reference evidence="3" key="1">
    <citation type="journal article" date="2019" name="Int. J. Syst. Evol. Microbiol.">
        <title>The Global Catalogue of Microorganisms (GCM) 10K type strain sequencing project: providing services to taxonomists for standard genome sequencing and annotation.</title>
        <authorList>
            <consortium name="The Broad Institute Genomics Platform"/>
            <consortium name="The Broad Institute Genome Sequencing Center for Infectious Disease"/>
            <person name="Wu L."/>
            <person name="Ma J."/>
        </authorList>
    </citation>
    <scope>NUCLEOTIDE SEQUENCE [LARGE SCALE GENOMIC DNA]</scope>
    <source>
        <strain evidence="3">JCM 4737</strain>
    </source>
</reference>
<evidence type="ECO:0000313" key="3">
    <source>
        <dbReference type="Proteomes" id="UP000599437"/>
    </source>
</evidence>
<dbReference type="PANTHER" id="PTHR40630:SF1">
    <property type="entry name" value="DNA-BINDING PROTEIN"/>
    <property type="match status" value="1"/>
</dbReference>
<name>A0ABQ3DMU0_9ACTN</name>
<dbReference type="EMBL" id="BMVO01000006">
    <property type="protein sequence ID" value="GHB02280.1"/>
    <property type="molecule type" value="Genomic_DNA"/>
</dbReference>
<dbReference type="InterPro" id="IPR021487">
    <property type="entry name" value="DUF3140"/>
</dbReference>
<feature type="region of interest" description="Disordered" evidence="1">
    <location>
        <begin position="90"/>
        <end position="114"/>
    </location>
</feature>
<gene>
    <name evidence="2" type="ORF">GCM10010346_26520</name>
</gene>
<evidence type="ECO:0000256" key="1">
    <source>
        <dbReference type="SAM" id="MobiDB-lite"/>
    </source>
</evidence>
<keyword evidence="3" id="KW-1185">Reference proteome</keyword>
<protein>
    <submittedName>
        <fullName evidence="2">DNA-binding protein</fullName>
    </submittedName>
</protein>
<feature type="region of interest" description="Disordered" evidence="1">
    <location>
        <begin position="32"/>
        <end position="54"/>
    </location>
</feature>